<dbReference type="EMBL" id="MU006701">
    <property type="protein sequence ID" value="KAF2633232.1"/>
    <property type="molecule type" value="Genomic_DNA"/>
</dbReference>
<name>A0ACB6SJ56_9PLEO</name>
<evidence type="ECO:0000313" key="1">
    <source>
        <dbReference type="EMBL" id="KAF2633232.1"/>
    </source>
</evidence>
<keyword evidence="2" id="KW-1185">Reference proteome</keyword>
<dbReference type="Proteomes" id="UP000799754">
    <property type="component" value="Unassembled WGS sequence"/>
</dbReference>
<organism evidence="1 2">
    <name type="scientific">Macroventuria anomochaeta</name>
    <dbReference type="NCBI Taxonomy" id="301207"/>
    <lineage>
        <taxon>Eukaryota</taxon>
        <taxon>Fungi</taxon>
        <taxon>Dikarya</taxon>
        <taxon>Ascomycota</taxon>
        <taxon>Pezizomycotina</taxon>
        <taxon>Dothideomycetes</taxon>
        <taxon>Pleosporomycetidae</taxon>
        <taxon>Pleosporales</taxon>
        <taxon>Pleosporineae</taxon>
        <taxon>Didymellaceae</taxon>
        <taxon>Macroventuria</taxon>
    </lineage>
</organism>
<gene>
    <name evidence="1" type="ORF">BU25DRAFT_464170</name>
</gene>
<sequence>MRTPFLLASLGLLASAADPQPSSAPGQPFDCGTGTQSADQSYLDTIQQLHDGKAKGSLAARAAVLAAHDDPGKIQAIFHIVMTNAANDSITNVMPQAQLDSLNAAYNPYNIQFMLQNVTRNTNDAWAVGKGDDDTNMKHTLRQGTYNTLNLYFQTDLVGGVLGRCTLSSAVANGKGNPSVYFNDGCNINANAMPDELMDGFNKGKTAVRETGHWLGLLHTFEGYSCDGPGDYIDDTPIESTATDGCLTYPKNDPIHNYMDYSIDDCYEVFTGLQVQRTESMWSMFRDGN</sequence>
<evidence type="ECO:0000313" key="2">
    <source>
        <dbReference type="Proteomes" id="UP000799754"/>
    </source>
</evidence>
<reference evidence="1" key="1">
    <citation type="journal article" date="2020" name="Stud. Mycol.">
        <title>101 Dothideomycetes genomes: a test case for predicting lifestyles and emergence of pathogens.</title>
        <authorList>
            <person name="Haridas S."/>
            <person name="Albert R."/>
            <person name="Binder M."/>
            <person name="Bloem J."/>
            <person name="Labutti K."/>
            <person name="Salamov A."/>
            <person name="Andreopoulos B."/>
            <person name="Baker S."/>
            <person name="Barry K."/>
            <person name="Bills G."/>
            <person name="Bluhm B."/>
            <person name="Cannon C."/>
            <person name="Castanera R."/>
            <person name="Culley D."/>
            <person name="Daum C."/>
            <person name="Ezra D."/>
            <person name="Gonzalez J."/>
            <person name="Henrissat B."/>
            <person name="Kuo A."/>
            <person name="Liang C."/>
            <person name="Lipzen A."/>
            <person name="Lutzoni F."/>
            <person name="Magnuson J."/>
            <person name="Mondo S."/>
            <person name="Nolan M."/>
            <person name="Ohm R."/>
            <person name="Pangilinan J."/>
            <person name="Park H.-J."/>
            <person name="Ramirez L."/>
            <person name="Alfaro M."/>
            <person name="Sun H."/>
            <person name="Tritt A."/>
            <person name="Yoshinaga Y."/>
            <person name="Zwiers L.-H."/>
            <person name="Turgeon B."/>
            <person name="Goodwin S."/>
            <person name="Spatafora J."/>
            <person name="Crous P."/>
            <person name="Grigoriev I."/>
        </authorList>
    </citation>
    <scope>NUCLEOTIDE SEQUENCE</scope>
    <source>
        <strain evidence="1">CBS 525.71</strain>
    </source>
</reference>
<accession>A0ACB6SJ56</accession>
<proteinExistence type="predicted"/>
<comment type="caution">
    <text evidence="1">The sequence shown here is derived from an EMBL/GenBank/DDBJ whole genome shotgun (WGS) entry which is preliminary data.</text>
</comment>
<protein>
    <submittedName>
        <fullName evidence="1">Uncharacterized protein</fullName>
    </submittedName>
</protein>